<sequence length="687" mass="77804">MSVLNDCPFQHSRPIEASELPEGYFHIIPSRVSSTPVDSGVIDRIKDDWSRALGKESTVPILDNKTLSSFLHVYPECAPIERGPVFEFATIVALWNNETDRSAAAEHQEIVNDLANRILTRSYGPNFLESRYKTNNLYYDAFTEILWQPGRQNYEQEIALKKFAAMLGTPTKPSLDKMTFDEYKEQRSRSSAGMFASLVIPMFHRLHISEDEQASVASLIKLGSLITGLASDYESFHVDFDKYATSDSLEFISNAMAVLMANYGYTEEEASDILKSVILFLERQFLIDYDDWKASPGSKSTDLRAYMALWVTSVGGACYAQAISPRYHGVKLKTTAEDRAQLTGRNNIRYKLHGYPPPASSQKPSNTPRKDVTILSAGDYRDILAPFQKAPAEQLCMAPYEYTRSTPGKKMMSKFIECLRTWFNLPDTSATVIDHVTDMIFQSTLMIDDIEDDSMLRRGKPAAHLVFGKSQTINSATYLFAKASRDLDQLQQDACKTAFLDELENLALGQALDLHWKLQKKCPTTREYLNMVDNKTGGLFRMALRVMEIESKTESCPELMHLITLMGRYYQIRDDYMNLTSDEYTETKGYCEDLSEGKLSFPLIHALQNSPAADIIRGLLFHRDNGQELSSEIKSYIINEMRKAGSLAYARNTAIQLFDAMMETLERVEAKLGPNERLKALLRLLKL</sequence>
<dbReference type="AlphaFoldDB" id="A0A7R7X055"/>
<dbReference type="InterPro" id="IPR008949">
    <property type="entry name" value="Isoprenoid_synthase_dom_sf"/>
</dbReference>
<dbReference type="Gene3D" id="1.10.600.10">
    <property type="entry name" value="Farnesyl Diphosphate Synthase"/>
    <property type="match status" value="2"/>
</dbReference>
<reference evidence="4" key="1">
    <citation type="submission" date="2021-01" db="EMBL/GenBank/DDBJ databases">
        <authorList>
            <consortium name="Aspergillus luchuensis mut. kawachii IFO 4304 genome sequencing consortium"/>
            <person name="Kazuki M."/>
            <person name="Futagami T."/>
        </authorList>
    </citation>
    <scope>NUCLEOTIDE SEQUENCE</scope>
    <source>
        <strain evidence="4">IFO 4308</strain>
    </source>
</reference>
<dbReference type="SUPFAM" id="SSF48576">
    <property type="entry name" value="Terpenoid synthases"/>
    <property type="match status" value="2"/>
</dbReference>
<evidence type="ECO:0000313" key="4">
    <source>
        <dbReference type="EMBL" id="BCS00387.1"/>
    </source>
</evidence>
<dbReference type="GO" id="GO:0046872">
    <property type="term" value="F:metal ion binding"/>
    <property type="evidence" value="ECO:0007669"/>
    <property type="project" value="UniProtKB-KW"/>
</dbReference>
<dbReference type="PANTHER" id="PTHR12001:SF44">
    <property type="entry name" value="GERANYLGERANYL PYROPHOSPHATE SYNTHASE"/>
    <property type="match status" value="1"/>
</dbReference>
<reference evidence="4" key="2">
    <citation type="submission" date="2021-02" db="EMBL/GenBank/DDBJ databases">
        <title>Aspergillus luchuensis mut. kawachii IFO 4304 genome sequence.</title>
        <authorList>
            <person name="Mori K."/>
            <person name="Kadooka C."/>
            <person name="Goto M."/>
            <person name="Futagami T."/>
        </authorList>
    </citation>
    <scope>NUCLEOTIDE SEQUENCE</scope>
    <source>
        <strain evidence="4">IFO 4308</strain>
    </source>
</reference>
<proteinExistence type="predicted"/>
<dbReference type="Pfam" id="PF19086">
    <property type="entry name" value="Terpene_syn_C_2"/>
    <property type="match status" value="1"/>
</dbReference>
<dbReference type="OrthoDB" id="6921389at2759"/>
<protein>
    <submittedName>
        <fullName evidence="4">Uncharacterized protein</fullName>
    </submittedName>
</protein>
<dbReference type="Pfam" id="PF00348">
    <property type="entry name" value="polyprenyl_synt"/>
    <property type="match status" value="1"/>
</dbReference>
<dbReference type="PROSITE" id="PS00723">
    <property type="entry name" value="POLYPRENYL_SYNTHASE_1"/>
    <property type="match status" value="1"/>
</dbReference>
<dbReference type="RefSeq" id="XP_041544149.1">
    <property type="nucleotide sequence ID" value="XM_041690578.1"/>
</dbReference>
<dbReference type="GO" id="GO:0046165">
    <property type="term" value="P:alcohol biosynthetic process"/>
    <property type="evidence" value="ECO:0007669"/>
    <property type="project" value="UniProtKB-ARBA"/>
</dbReference>
<dbReference type="PANTHER" id="PTHR12001">
    <property type="entry name" value="GERANYLGERANYL PYROPHOSPHATE SYNTHASE"/>
    <property type="match status" value="1"/>
</dbReference>
<dbReference type="PROSITE" id="PS00444">
    <property type="entry name" value="POLYPRENYL_SYNTHASE_2"/>
    <property type="match status" value="1"/>
</dbReference>
<keyword evidence="1" id="KW-0808">Transferase</keyword>
<evidence type="ECO:0000313" key="5">
    <source>
        <dbReference type="Proteomes" id="UP000661280"/>
    </source>
</evidence>
<dbReference type="GO" id="GO:0043386">
    <property type="term" value="P:mycotoxin biosynthetic process"/>
    <property type="evidence" value="ECO:0007669"/>
    <property type="project" value="UniProtKB-ARBA"/>
</dbReference>
<dbReference type="GeneID" id="64961708"/>
<organism evidence="4 5">
    <name type="scientific">Aspergillus kawachii</name>
    <name type="common">White koji mold</name>
    <name type="synonym">Aspergillus awamori var. kawachi</name>
    <dbReference type="NCBI Taxonomy" id="1069201"/>
    <lineage>
        <taxon>Eukaryota</taxon>
        <taxon>Fungi</taxon>
        <taxon>Dikarya</taxon>
        <taxon>Ascomycota</taxon>
        <taxon>Pezizomycotina</taxon>
        <taxon>Eurotiomycetes</taxon>
        <taxon>Eurotiomycetidae</taxon>
        <taxon>Eurotiales</taxon>
        <taxon>Aspergillaceae</taxon>
        <taxon>Aspergillus</taxon>
        <taxon>Aspergillus subgen. Circumdati</taxon>
    </lineage>
</organism>
<gene>
    <name evidence="4" type="ORF">AKAW2_50728S</name>
</gene>
<dbReference type="GO" id="GO:0008299">
    <property type="term" value="P:isoprenoid biosynthetic process"/>
    <property type="evidence" value="ECO:0007669"/>
    <property type="project" value="InterPro"/>
</dbReference>
<name>A0A7R7X055_ASPKA</name>
<keyword evidence="2" id="KW-0479">Metal-binding</keyword>
<dbReference type="InterPro" id="IPR033749">
    <property type="entry name" value="Polyprenyl_synt_CS"/>
</dbReference>
<dbReference type="KEGG" id="aluc:AKAW2_50728S"/>
<dbReference type="GO" id="GO:0004659">
    <property type="term" value="F:prenyltransferase activity"/>
    <property type="evidence" value="ECO:0007669"/>
    <property type="project" value="InterPro"/>
</dbReference>
<evidence type="ECO:0000256" key="2">
    <source>
        <dbReference type="ARBA" id="ARBA00022723"/>
    </source>
</evidence>
<dbReference type="SFLD" id="SFLDS00005">
    <property type="entry name" value="Isoprenoid_Synthase_Type_I"/>
    <property type="match status" value="1"/>
</dbReference>
<evidence type="ECO:0000256" key="3">
    <source>
        <dbReference type="ARBA" id="ARBA00022842"/>
    </source>
</evidence>
<dbReference type="Proteomes" id="UP000661280">
    <property type="component" value="Chromosome 5"/>
</dbReference>
<dbReference type="InterPro" id="IPR000092">
    <property type="entry name" value="Polyprenyl_synt"/>
</dbReference>
<evidence type="ECO:0000256" key="1">
    <source>
        <dbReference type="ARBA" id="ARBA00022679"/>
    </source>
</evidence>
<keyword evidence="3" id="KW-0460">Magnesium</keyword>
<accession>A0A7R7X055</accession>
<dbReference type="EMBL" id="AP024429">
    <property type="protein sequence ID" value="BCS00387.1"/>
    <property type="molecule type" value="Genomic_DNA"/>
</dbReference>
<keyword evidence="5" id="KW-1185">Reference proteome</keyword>